<reference evidence="1" key="1">
    <citation type="submission" date="2023-02" db="EMBL/GenBank/DDBJ databases">
        <title>Genome of toxic invasive species Heracleum sosnowskyi carries increased number of genes despite the absence of recent whole-genome duplications.</title>
        <authorList>
            <person name="Schelkunov M."/>
            <person name="Shtratnikova V."/>
            <person name="Makarenko M."/>
            <person name="Klepikova A."/>
            <person name="Omelchenko D."/>
            <person name="Novikova G."/>
            <person name="Obukhova E."/>
            <person name="Bogdanov V."/>
            <person name="Penin A."/>
            <person name="Logacheva M."/>
        </authorList>
    </citation>
    <scope>NUCLEOTIDE SEQUENCE</scope>
    <source>
        <strain evidence="1">Hsosn_3</strain>
        <tissue evidence="1">Leaf</tissue>
    </source>
</reference>
<proteinExistence type="predicted"/>
<dbReference type="Proteomes" id="UP001237642">
    <property type="component" value="Unassembled WGS sequence"/>
</dbReference>
<name>A0AAD8GZW2_9APIA</name>
<keyword evidence="2" id="KW-1185">Reference proteome</keyword>
<gene>
    <name evidence="1" type="ORF">POM88_051135</name>
</gene>
<evidence type="ECO:0000313" key="2">
    <source>
        <dbReference type="Proteomes" id="UP001237642"/>
    </source>
</evidence>
<sequence length="370" mass="43139">MSSFIDNVETFDLTTLEFDTYSDKIDGLLQRFPKYEKDDSFRTVLPDKMIKAADDYVSIKFCTRGRYPIHGIYNRRDLNLIAICVEGNVMYALDDCDLHPSFVPDLKVHKICLGIQHTPLARRDVSLINDKDKTKRGKFRRKMNRWNGPLGNTKRKLREESHKRLVMEREERQIMKKMDDKSSEMMHGFWYGSVSTFNYEVACGKCLVEWSQMVSSNRFFRSATSYLGRLKDVLLAQRTLASILVAVKEIWNERSTLLTCFRGTSMVFEDRGSSLDGYGSYFWFKSPRPDPPLPGATYRAIVDYTRPMYSAAAFYKCAKRQKVSRKDLCFDHIGIVKDKIDDEKVKLNRGQSNYKFRGFYDLEQSYIGLH</sequence>
<dbReference type="EMBL" id="JAUIZM010000011">
    <property type="protein sequence ID" value="KAK1357879.1"/>
    <property type="molecule type" value="Genomic_DNA"/>
</dbReference>
<protein>
    <submittedName>
        <fullName evidence="1">Uncharacterized protein</fullName>
    </submittedName>
</protein>
<evidence type="ECO:0000313" key="1">
    <source>
        <dbReference type="EMBL" id="KAK1357879.1"/>
    </source>
</evidence>
<accession>A0AAD8GZW2</accession>
<organism evidence="1 2">
    <name type="scientific">Heracleum sosnowskyi</name>
    <dbReference type="NCBI Taxonomy" id="360622"/>
    <lineage>
        <taxon>Eukaryota</taxon>
        <taxon>Viridiplantae</taxon>
        <taxon>Streptophyta</taxon>
        <taxon>Embryophyta</taxon>
        <taxon>Tracheophyta</taxon>
        <taxon>Spermatophyta</taxon>
        <taxon>Magnoliopsida</taxon>
        <taxon>eudicotyledons</taxon>
        <taxon>Gunneridae</taxon>
        <taxon>Pentapetalae</taxon>
        <taxon>asterids</taxon>
        <taxon>campanulids</taxon>
        <taxon>Apiales</taxon>
        <taxon>Apiaceae</taxon>
        <taxon>Apioideae</taxon>
        <taxon>apioid superclade</taxon>
        <taxon>Tordylieae</taxon>
        <taxon>Tordyliinae</taxon>
        <taxon>Heracleum</taxon>
    </lineage>
</organism>
<dbReference type="AlphaFoldDB" id="A0AAD8GZW2"/>
<comment type="caution">
    <text evidence="1">The sequence shown here is derived from an EMBL/GenBank/DDBJ whole genome shotgun (WGS) entry which is preliminary data.</text>
</comment>
<reference evidence="1" key="2">
    <citation type="submission" date="2023-05" db="EMBL/GenBank/DDBJ databases">
        <authorList>
            <person name="Schelkunov M.I."/>
        </authorList>
    </citation>
    <scope>NUCLEOTIDE SEQUENCE</scope>
    <source>
        <strain evidence="1">Hsosn_3</strain>
        <tissue evidence="1">Leaf</tissue>
    </source>
</reference>